<evidence type="ECO:0000256" key="4">
    <source>
        <dbReference type="ARBA" id="ARBA00021095"/>
    </source>
</evidence>
<keyword evidence="12 16" id="KW-0496">Mitochondrion</keyword>
<name>A0A7T3CJ39_9NEOP</name>
<keyword evidence="8" id="KW-1278">Translocase</keyword>
<evidence type="ECO:0000256" key="3">
    <source>
        <dbReference type="ARBA" id="ARBA00012944"/>
    </source>
</evidence>
<evidence type="ECO:0000256" key="6">
    <source>
        <dbReference type="ARBA" id="ARBA00022660"/>
    </source>
</evidence>
<protein>
    <recommendedName>
        <fullName evidence="4">NADH-ubiquinone oxidoreductase chain 6</fullName>
        <ecNumber evidence="3">7.1.1.2</ecNumber>
    </recommendedName>
    <alternativeName>
        <fullName evidence="14">NADH dehydrogenase subunit 6</fullName>
    </alternativeName>
</protein>
<sequence length="159" mass="18846">MKLMMTMNMTMNMMFLIMKHPLSMGLMIIMQTTIISMMTGMMYKSFWFSYILFLMYIGGMMVLFIYMTSLMPNMMFSMSKSMIIAMPITIMMLMLIMEKKFMINNNDMMEMTYKSMMLMKMYNMPVNISLIMMAAYLLFTMITVFKITESDKGPLRMTI</sequence>
<evidence type="ECO:0000256" key="10">
    <source>
        <dbReference type="ARBA" id="ARBA00022989"/>
    </source>
</evidence>
<dbReference type="GO" id="GO:0008137">
    <property type="term" value="F:NADH dehydrogenase (ubiquinone) activity"/>
    <property type="evidence" value="ECO:0007669"/>
    <property type="project" value="UniProtKB-EC"/>
</dbReference>
<evidence type="ECO:0000256" key="2">
    <source>
        <dbReference type="ARBA" id="ARBA00005698"/>
    </source>
</evidence>
<keyword evidence="5" id="KW-0813">Transport</keyword>
<dbReference type="EC" id="7.1.1.2" evidence="3"/>
<dbReference type="GO" id="GO:0031966">
    <property type="term" value="C:mitochondrial membrane"/>
    <property type="evidence" value="ECO:0007669"/>
    <property type="project" value="UniProtKB-SubCell"/>
</dbReference>
<reference evidence="16" key="1">
    <citation type="journal article" date="2020" name="PLoS ONE">
        <title>Mitochondrial genomes of stick insects (Phasmatodea) and phylogenetic considerations.</title>
        <authorList>
            <person name="Song N."/>
            <person name="Li X."/>
            <person name="Na R."/>
        </authorList>
    </citation>
    <scope>NUCLEOTIDE SEQUENCE</scope>
</reference>
<evidence type="ECO:0000256" key="11">
    <source>
        <dbReference type="ARBA" id="ARBA00023027"/>
    </source>
</evidence>
<dbReference type="InterPro" id="IPR050269">
    <property type="entry name" value="ComplexI_Subunit6"/>
</dbReference>
<evidence type="ECO:0000256" key="13">
    <source>
        <dbReference type="ARBA" id="ARBA00023136"/>
    </source>
</evidence>
<keyword evidence="6" id="KW-0679">Respiratory chain</keyword>
<keyword evidence="9" id="KW-0249">Electron transport</keyword>
<evidence type="ECO:0000256" key="9">
    <source>
        <dbReference type="ARBA" id="ARBA00022982"/>
    </source>
</evidence>
<evidence type="ECO:0000313" key="16">
    <source>
        <dbReference type="EMBL" id="QPT74082.1"/>
    </source>
</evidence>
<dbReference type="EMBL" id="MT025192">
    <property type="protein sequence ID" value="QPT74082.1"/>
    <property type="molecule type" value="Genomic_DNA"/>
</dbReference>
<organism evidence="16">
    <name type="scientific">Micadina brachyptera</name>
    <dbReference type="NCBI Taxonomy" id="2783688"/>
    <lineage>
        <taxon>Eukaryota</taxon>
        <taxon>Metazoa</taxon>
        <taxon>Ecdysozoa</taxon>
        <taxon>Arthropoda</taxon>
        <taxon>Hexapoda</taxon>
        <taxon>Insecta</taxon>
        <taxon>Pterygota</taxon>
        <taxon>Neoptera</taxon>
        <taxon>Polyneoptera</taxon>
        <taxon>Phasmatodea</taxon>
        <taxon>Verophasmatodea</taxon>
        <taxon>Anareolatae</taxon>
        <taxon>Lonchodidae</taxon>
        <taxon>Necrosciinae</taxon>
        <taxon>Micadina</taxon>
    </lineage>
</organism>
<evidence type="ECO:0000256" key="8">
    <source>
        <dbReference type="ARBA" id="ARBA00022967"/>
    </source>
</evidence>
<evidence type="ECO:0000256" key="1">
    <source>
        <dbReference type="ARBA" id="ARBA00004225"/>
    </source>
</evidence>
<evidence type="ECO:0000256" key="5">
    <source>
        <dbReference type="ARBA" id="ARBA00022448"/>
    </source>
</evidence>
<geneLocation type="mitochondrion" evidence="16"/>
<comment type="similarity">
    <text evidence="2">Belongs to the complex I subunit 6 family.</text>
</comment>
<evidence type="ECO:0000256" key="7">
    <source>
        <dbReference type="ARBA" id="ARBA00022692"/>
    </source>
</evidence>
<comment type="catalytic activity">
    <reaction evidence="15">
        <text>a ubiquinone + NADH + 5 H(+)(in) = a ubiquinol + NAD(+) + 4 H(+)(out)</text>
        <dbReference type="Rhea" id="RHEA:29091"/>
        <dbReference type="Rhea" id="RHEA-COMP:9565"/>
        <dbReference type="Rhea" id="RHEA-COMP:9566"/>
        <dbReference type="ChEBI" id="CHEBI:15378"/>
        <dbReference type="ChEBI" id="CHEBI:16389"/>
        <dbReference type="ChEBI" id="CHEBI:17976"/>
        <dbReference type="ChEBI" id="CHEBI:57540"/>
        <dbReference type="ChEBI" id="CHEBI:57945"/>
        <dbReference type="EC" id="7.1.1.2"/>
    </reaction>
</comment>
<keyword evidence="10" id="KW-1133">Transmembrane helix</keyword>
<evidence type="ECO:0000256" key="12">
    <source>
        <dbReference type="ARBA" id="ARBA00023128"/>
    </source>
</evidence>
<comment type="subcellular location">
    <subcellularLocation>
        <location evidence="1">Mitochondrion membrane</location>
        <topology evidence="1">Multi-pass membrane protein</topology>
    </subcellularLocation>
</comment>
<dbReference type="PANTHER" id="PTHR11435:SF1">
    <property type="entry name" value="NADH-UBIQUINONE OXIDOREDUCTASE CHAIN 6"/>
    <property type="match status" value="1"/>
</dbReference>
<evidence type="ECO:0000256" key="14">
    <source>
        <dbReference type="ARBA" id="ARBA00031019"/>
    </source>
</evidence>
<accession>A0A7T3CJ39</accession>
<keyword evidence="11" id="KW-0520">NAD</keyword>
<dbReference type="PANTHER" id="PTHR11435">
    <property type="entry name" value="NADH UBIQUINONE OXIDOREDUCTASE SUBUNIT ND6"/>
    <property type="match status" value="1"/>
</dbReference>
<gene>
    <name evidence="16" type="primary">nad6</name>
</gene>
<keyword evidence="7" id="KW-0812">Transmembrane</keyword>
<dbReference type="AlphaFoldDB" id="A0A7T3CJ39"/>
<proteinExistence type="inferred from homology"/>
<keyword evidence="13" id="KW-0472">Membrane</keyword>
<evidence type="ECO:0000256" key="15">
    <source>
        <dbReference type="ARBA" id="ARBA00049551"/>
    </source>
</evidence>